<keyword evidence="4" id="KW-0249">Electron transport</keyword>
<keyword evidence="5 6" id="KW-0408">Iron</keyword>
<gene>
    <name evidence="9" type="ORF">J3R73_002079</name>
</gene>
<dbReference type="RefSeq" id="WP_307425937.1">
    <property type="nucleotide sequence ID" value="NZ_JAUSVK010000001.1"/>
</dbReference>
<dbReference type="PRINTS" id="PR00604">
    <property type="entry name" value="CYTCHRMECIAB"/>
</dbReference>
<keyword evidence="7" id="KW-0812">Transmembrane</keyword>
<evidence type="ECO:0000256" key="4">
    <source>
        <dbReference type="ARBA" id="ARBA00022982"/>
    </source>
</evidence>
<dbReference type="InterPro" id="IPR009056">
    <property type="entry name" value="Cyt_c-like_dom"/>
</dbReference>
<dbReference type="Gene3D" id="1.10.760.10">
    <property type="entry name" value="Cytochrome c-like domain"/>
    <property type="match status" value="1"/>
</dbReference>
<evidence type="ECO:0000256" key="1">
    <source>
        <dbReference type="ARBA" id="ARBA00022448"/>
    </source>
</evidence>
<evidence type="ECO:0000259" key="8">
    <source>
        <dbReference type="PROSITE" id="PS51007"/>
    </source>
</evidence>
<keyword evidence="7" id="KW-1133">Transmembrane helix</keyword>
<keyword evidence="2 6" id="KW-0349">Heme</keyword>
<sequence>MSSSSSFELNKIAGAVLGTLTLTVALGIFSEIIFEQPKPAKQGYELAEATPTNTSTAAAAPQDPPLAEVLAKASAERGAAIFKRCGACHTDDKGGKNGVGPNLYGVIGGPKGHKSDFAYSDAVKALHDKGETWTPDDFYHFIKSPQAFIKGTKMTFVGLPKPQDRADVLTYLNSQSDKPVDLPKS</sequence>
<protein>
    <submittedName>
        <fullName evidence="9">Cytochrome c</fullName>
    </submittedName>
</protein>
<dbReference type="SUPFAM" id="SSF46626">
    <property type="entry name" value="Cytochrome c"/>
    <property type="match status" value="1"/>
</dbReference>
<dbReference type="InterPro" id="IPR002327">
    <property type="entry name" value="Cyt_c_1A/1B"/>
</dbReference>
<reference evidence="9 10" key="1">
    <citation type="submission" date="2023-07" db="EMBL/GenBank/DDBJ databases">
        <title>Genomic Encyclopedia of Type Strains, Phase IV (KMG-IV): sequencing the most valuable type-strain genomes for metagenomic binning, comparative biology and taxonomic classification.</title>
        <authorList>
            <person name="Goeker M."/>
        </authorList>
    </citation>
    <scope>NUCLEOTIDE SEQUENCE [LARGE SCALE GENOMIC DNA]</scope>
    <source>
        <strain evidence="9 10">DSM 5896</strain>
    </source>
</reference>
<keyword evidence="7" id="KW-0472">Membrane</keyword>
<evidence type="ECO:0000256" key="6">
    <source>
        <dbReference type="PROSITE-ProRule" id="PRU00433"/>
    </source>
</evidence>
<dbReference type="PANTHER" id="PTHR11961">
    <property type="entry name" value="CYTOCHROME C"/>
    <property type="match status" value="1"/>
</dbReference>
<accession>A0ABU0FCE9</accession>
<evidence type="ECO:0000313" key="9">
    <source>
        <dbReference type="EMBL" id="MDQ0392287.1"/>
    </source>
</evidence>
<organism evidence="9 10">
    <name type="scientific">Labrys monachus</name>
    <dbReference type="NCBI Taxonomy" id="217067"/>
    <lineage>
        <taxon>Bacteria</taxon>
        <taxon>Pseudomonadati</taxon>
        <taxon>Pseudomonadota</taxon>
        <taxon>Alphaproteobacteria</taxon>
        <taxon>Hyphomicrobiales</taxon>
        <taxon>Xanthobacteraceae</taxon>
        <taxon>Labrys</taxon>
    </lineage>
</organism>
<evidence type="ECO:0000256" key="7">
    <source>
        <dbReference type="SAM" id="Phobius"/>
    </source>
</evidence>
<evidence type="ECO:0000313" key="10">
    <source>
        <dbReference type="Proteomes" id="UP001237448"/>
    </source>
</evidence>
<evidence type="ECO:0000256" key="5">
    <source>
        <dbReference type="ARBA" id="ARBA00023004"/>
    </source>
</evidence>
<keyword evidence="10" id="KW-1185">Reference proteome</keyword>
<keyword evidence="3 6" id="KW-0479">Metal-binding</keyword>
<proteinExistence type="predicted"/>
<feature type="domain" description="Cytochrome c" evidence="8">
    <location>
        <begin position="73"/>
        <end position="176"/>
    </location>
</feature>
<evidence type="ECO:0000256" key="3">
    <source>
        <dbReference type="ARBA" id="ARBA00022723"/>
    </source>
</evidence>
<keyword evidence="1" id="KW-0813">Transport</keyword>
<dbReference type="PROSITE" id="PS51007">
    <property type="entry name" value="CYTC"/>
    <property type="match status" value="1"/>
</dbReference>
<dbReference type="InterPro" id="IPR036909">
    <property type="entry name" value="Cyt_c-like_dom_sf"/>
</dbReference>
<feature type="transmembrane region" description="Helical" evidence="7">
    <location>
        <begin position="12"/>
        <end position="34"/>
    </location>
</feature>
<dbReference type="Proteomes" id="UP001237448">
    <property type="component" value="Unassembled WGS sequence"/>
</dbReference>
<evidence type="ECO:0000256" key="2">
    <source>
        <dbReference type="ARBA" id="ARBA00022617"/>
    </source>
</evidence>
<comment type="caution">
    <text evidence="9">The sequence shown here is derived from an EMBL/GenBank/DDBJ whole genome shotgun (WGS) entry which is preliminary data.</text>
</comment>
<name>A0ABU0FCE9_9HYPH</name>
<dbReference type="EMBL" id="JAUSVK010000001">
    <property type="protein sequence ID" value="MDQ0392287.1"/>
    <property type="molecule type" value="Genomic_DNA"/>
</dbReference>
<dbReference type="Pfam" id="PF00034">
    <property type="entry name" value="Cytochrom_C"/>
    <property type="match status" value="1"/>
</dbReference>